<keyword evidence="2" id="KW-0808">Transferase</keyword>
<dbReference type="Proteomes" id="UP000239649">
    <property type="component" value="Unassembled WGS sequence"/>
</dbReference>
<dbReference type="InterPro" id="IPR011611">
    <property type="entry name" value="PfkB_dom"/>
</dbReference>
<organism evidence="6 7">
    <name type="scientific">Micractinium conductrix</name>
    <dbReference type="NCBI Taxonomy" id="554055"/>
    <lineage>
        <taxon>Eukaryota</taxon>
        <taxon>Viridiplantae</taxon>
        <taxon>Chlorophyta</taxon>
        <taxon>core chlorophytes</taxon>
        <taxon>Trebouxiophyceae</taxon>
        <taxon>Chlorellales</taxon>
        <taxon>Chlorellaceae</taxon>
        <taxon>Chlorella clade</taxon>
        <taxon>Micractinium</taxon>
    </lineage>
</organism>
<gene>
    <name evidence="6" type="ORF">C2E20_5649</name>
</gene>
<proteinExistence type="inferred from homology"/>
<evidence type="ECO:0000256" key="2">
    <source>
        <dbReference type="ARBA" id="ARBA00022679"/>
    </source>
</evidence>
<dbReference type="PANTHER" id="PTHR43320:SF1">
    <property type="entry name" value="OS01G0105900 PROTEIN"/>
    <property type="match status" value="1"/>
</dbReference>
<accession>A0A2P6V9Z0</accession>
<evidence type="ECO:0000256" key="1">
    <source>
        <dbReference type="ARBA" id="ARBA00010688"/>
    </source>
</evidence>
<name>A0A2P6V9Z0_9CHLO</name>
<feature type="region of interest" description="Disordered" evidence="4">
    <location>
        <begin position="178"/>
        <end position="210"/>
    </location>
</feature>
<dbReference type="AlphaFoldDB" id="A0A2P6V9Z0"/>
<comment type="caution">
    <text evidence="6">The sequence shown here is derived from an EMBL/GenBank/DDBJ whole genome shotgun (WGS) entry which is preliminary data.</text>
</comment>
<dbReference type="OrthoDB" id="415590at2759"/>
<evidence type="ECO:0000256" key="4">
    <source>
        <dbReference type="SAM" id="MobiDB-lite"/>
    </source>
</evidence>
<protein>
    <submittedName>
        <fullName evidence="6">Carbohydrate kinase</fullName>
    </submittedName>
</protein>
<dbReference type="Gene3D" id="3.40.1190.20">
    <property type="match status" value="1"/>
</dbReference>
<dbReference type="InterPro" id="IPR029056">
    <property type="entry name" value="Ribokinase-like"/>
</dbReference>
<keyword evidence="7" id="KW-1185">Reference proteome</keyword>
<dbReference type="SUPFAM" id="SSF53613">
    <property type="entry name" value="Ribokinase-like"/>
    <property type="match status" value="1"/>
</dbReference>
<comment type="similarity">
    <text evidence="1">Belongs to the carbohydrate kinase PfkB family.</text>
</comment>
<dbReference type="Pfam" id="PF00294">
    <property type="entry name" value="PfkB"/>
    <property type="match status" value="2"/>
</dbReference>
<evidence type="ECO:0000313" key="6">
    <source>
        <dbReference type="EMBL" id="PSC70913.1"/>
    </source>
</evidence>
<sequence length="428" mass="41855">MPQKRVYGLGDPVLDIVVRVEDGLLTRLGAEPGGCVTVTSEQMAALLALPEVQAGMLRVPGGSAANVMKGLASLARLGGSAGGSCSNGGSNGSGSSDGAAGQPASMEVSFVGMIGGDDVGAEYERSIASHGVAPLLLRCATPGAATATCLCLVTPDGQRTMRTCLEAALELRQAEQLPEPLRGGGGGSGGNCPDAAQQQQQQQQQPGGADAPGPWALLHCEGYCLYCAAVAASAMRAAHAAGALVSIDLASFEVVANCWQHLDALLQERLIDVVFCNEQEAVALCKAAAVALPAGAPAGAAVAAAQDYLLSRGAHTAVVSRGSKGCSARAAGGGSAAAAASAATVVDTIGAGDFFTAGFLYALLSGASLQACAASGCAAGTAAVQVAGAELGEAVLQRLQASIDAVLAGDCAAAAAAGAAAGAARDTH</sequence>
<feature type="domain" description="Carbohydrate kinase PfkB" evidence="5">
    <location>
        <begin position="58"/>
        <end position="175"/>
    </location>
</feature>
<dbReference type="STRING" id="554055.A0A2P6V9Z0"/>
<evidence type="ECO:0000256" key="3">
    <source>
        <dbReference type="ARBA" id="ARBA00022777"/>
    </source>
</evidence>
<dbReference type="InterPro" id="IPR052700">
    <property type="entry name" value="Carb_kinase_PfkB-like"/>
</dbReference>
<feature type="domain" description="Carbohydrate kinase PfkB" evidence="5">
    <location>
        <begin position="207"/>
        <end position="390"/>
    </location>
</feature>
<evidence type="ECO:0000313" key="7">
    <source>
        <dbReference type="Proteomes" id="UP000239649"/>
    </source>
</evidence>
<dbReference type="PROSITE" id="PS00584">
    <property type="entry name" value="PFKB_KINASES_2"/>
    <property type="match status" value="1"/>
</dbReference>
<dbReference type="InterPro" id="IPR002173">
    <property type="entry name" value="Carboh/pur_kinase_PfkB_CS"/>
</dbReference>
<dbReference type="EMBL" id="LHPF02000017">
    <property type="protein sequence ID" value="PSC70913.1"/>
    <property type="molecule type" value="Genomic_DNA"/>
</dbReference>
<reference evidence="6 7" key="1">
    <citation type="journal article" date="2018" name="Plant J.">
        <title>Genome sequences of Chlorella sorokiniana UTEX 1602 and Micractinium conductrix SAG 241.80: implications to maltose excretion by a green alga.</title>
        <authorList>
            <person name="Arriola M.B."/>
            <person name="Velmurugan N."/>
            <person name="Zhang Y."/>
            <person name="Plunkett M.H."/>
            <person name="Hondzo H."/>
            <person name="Barney B.M."/>
        </authorList>
    </citation>
    <scope>NUCLEOTIDE SEQUENCE [LARGE SCALE GENOMIC DNA]</scope>
    <source>
        <strain evidence="6 7">SAG 241.80</strain>
    </source>
</reference>
<dbReference type="GO" id="GO:0016301">
    <property type="term" value="F:kinase activity"/>
    <property type="evidence" value="ECO:0007669"/>
    <property type="project" value="UniProtKB-KW"/>
</dbReference>
<keyword evidence="3 6" id="KW-0418">Kinase</keyword>
<dbReference type="PANTHER" id="PTHR43320">
    <property type="entry name" value="SUGAR KINASE"/>
    <property type="match status" value="1"/>
</dbReference>
<feature type="compositionally biased region" description="Low complexity" evidence="4">
    <location>
        <begin position="193"/>
        <end position="210"/>
    </location>
</feature>
<evidence type="ECO:0000259" key="5">
    <source>
        <dbReference type="Pfam" id="PF00294"/>
    </source>
</evidence>